<dbReference type="GO" id="GO:0016301">
    <property type="term" value="F:kinase activity"/>
    <property type="evidence" value="ECO:0007669"/>
    <property type="project" value="UniProtKB-KW"/>
</dbReference>
<dbReference type="Proteomes" id="UP001244640">
    <property type="component" value="Unassembled WGS sequence"/>
</dbReference>
<dbReference type="InterPro" id="IPR036890">
    <property type="entry name" value="HATPase_C_sf"/>
</dbReference>
<sequence>MDHLHFTKRYFFHAILIPLMVFNASLKAQDSKIESLASQGYSYRFTDSAKAKQMLNNALLLARKSNSKKDEAICLAFLALTYRRLNSPKEFNNYAEQAYKISSQTNDERAKAYAYMVMGNLKSYFDENTAALNYQLQANTLFEKHKNYALCAQICADISYSFSLSSDDRVEKYVREAMKHAQQSSNAESILHARLAMGSYLTGLTDKHADNISLWENSVQFLKQTADYASVNNNRIPSKSNIAISHLNLAALLIRRPKLMDGMLFTRQLDTAIAISKKYNVKVTYRNSLGLRGKYLLYQGEYSRAKKMFLEGIAYQLRLPYKDHEILAQFYASLKEVAASEKDYSSYYRYDQSFSKYNRLTYDETMQRNLQLAEIKFESAEKIRKIKQLENEKLLQEKNKNLGYVISLILLVIVIFIFISFYYRKRFYQKQADNLKQQQINDQLKLNLLEKDSLENLLAKLSLERRFLQSQMDPHFIFNCLANIQSIILKDDRTKALTYLNKFARLTRETLYHSRKESVTLQEETANLKSYIELQQLRLNHSFDYSIEFADDINMDEKIPPLLIQPLVENAIEHGLKPLSHRKGNLVITFTKKSMEQVLICVIKDNGIGMEASQTGKQKNKHDPLAIKIIDERLALYAKNDSGERIPHFTSQSSGDGCTITINIPIV</sequence>
<dbReference type="EMBL" id="JAUTBA010000001">
    <property type="protein sequence ID" value="MDQ1150805.1"/>
    <property type="molecule type" value="Genomic_DNA"/>
</dbReference>
<reference evidence="4 5" key="1">
    <citation type="submission" date="2023-07" db="EMBL/GenBank/DDBJ databases">
        <title>Functional and genomic diversity of the sorghum phyllosphere microbiome.</title>
        <authorList>
            <person name="Shade A."/>
        </authorList>
    </citation>
    <scope>NUCLEOTIDE SEQUENCE [LARGE SCALE GENOMIC DNA]</scope>
    <source>
        <strain evidence="4 5">SORGH_AS_0892</strain>
    </source>
</reference>
<evidence type="ECO:0000313" key="4">
    <source>
        <dbReference type="EMBL" id="MDQ1150805.1"/>
    </source>
</evidence>
<dbReference type="PANTHER" id="PTHR34220">
    <property type="entry name" value="SENSOR HISTIDINE KINASE YPDA"/>
    <property type="match status" value="1"/>
</dbReference>
<accession>A0ABU0U7A7</accession>
<organism evidence="4 5">
    <name type="scientific">Sphingobacterium zeae</name>
    <dbReference type="NCBI Taxonomy" id="1776859"/>
    <lineage>
        <taxon>Bacteria</taxon>
        <taxon>Pseudomonadati</taxon>
        <taxon>Bacteroidota</taxon>
        <taxon>Sphingobacteriia</taxon>
        <taxon>Sphingobacteriales</taxon>
        <taxon>Sphingobacteriaceae</taxon>
        <taxon>Sphingobacterium</taxon>
    </lineage>
</organism>
<evidence type="ECO:0000259" key="3">
    <source>
        <dbReference type="Pfam" id="PF06580"/>
    </source>
</evidence>
<keyword evidence="5" id="KW-1185">Reference proteome</keyword>
<dbReference type="Pfam" id="PF06580">
    <property type="entry name" value="His_kinase"/>
    <property type="match status" value="1"/>
</dbReference>
<dbReference type="InterPro" id="IPR010559">
    <property type="entry name" value="Sig_transdc_His_kin_internal"/>
</dbReference>
<keyword evidence="2" id="KW-0812">Transmembrane</keyword>
<feature type="transmembrane region" description="Helical" evidence="2">
    <location>
        <begin position="402"/>
        <end position="423"/>
    </location>
</feature>
<dbReference type="InterPro" id="IPR011990">
    <property type="entry name" value="TPR-like_helical_dom_sf"/>
</dbReference>
<evidence type="ECO:0000313" key="5">
    <source>
        <dbReference type="Proteomes" id="UP001244640"/>
    </source>
</evidence>
<keyword evidence="4" id="KW-0808">Transferase</keyword>
<feature type="coiled-coil region" evidence="1">
    <location>
        <begin position="372"/>
        <end position="399"/>
    </location>
</feature>
<keyword evidence="2" id="KW-0472">Membrane</keyword>
<feature type="domain" description="Signal transduction histidine kinase internal region" evidence="3">
    <location>
        <begin position="464"/>
        <end position="542"/>
    </location>
</feature>
<dbReference type="SUPFAM" id="SSF48452">
    <property type="entry name" value="TPR-like"/>
    <property type="match status" value="1"/>
</dbReference>
<keyword evidence="2" id="KW-1133">Transmembrane helix</keyword>
<evidence type="ECO:0000256" key="1">
    <source>
        <dbReference type="SAM" id="Coils"/>
    </source>
</evidence>
<gene>
    <name evidence="4" type="ORF">QE382_002789</name>
</gene>
<dbReference type="RefSeq" id="WP_307186394.1">
    <property type="nucleotide sequence ID" value="NZ_JAUTBA010000001.1"/>
</dbReference>
<name>A0ABU0U7A7_9SPHI</name>
<proteinExistence type="predicted"/>
<protein>
    <submittedName>
        <fullName evidence="4">Two-component sensor histidine kinase</fullName>
    </submittedName>
</protein>
<evidence type="ECO:0000256" key="2">
    <source>
        <dbReference type="SAM" id="Phobius"/>
    </source>
</evidence>
<keyword evidence="1" id="KW-0175">Coiled coil</keyword>
<dbReference type="Gene3D" id="3.30.565.10">
    <property type="entry name" value="Histidine kinase-like ATPase, C-terminal domain"/>
    <property type="match status" value="1"/>
</dbReference>
<dbReference type="PANTHER" id="PTHR34220:SF7">
    <property type="entry name" value="SENSOR HISTIDINE KINASE YPDA"/>
    <property type="match status" value="1"/>
</dbReference>
<dbReference type="Gene3D" id="1.25.40.10">
    <property type="entry name" value="Tetratricopeptide repeat domain"/>
    <property type="match status" value="1"/>
</dbReference>
<dbReference type="InterPro" id="IPR050640">
    <property type="entry name" value="Bact_2-comp_sensor_kinase"/>
</dbReference>
<keyword evidence="4" id="KW-0418">Kinase</keyword>
<dbReference type="SUPFAM" id="SSF55874">
    <property type="entry name" value="ATPase domain of HSP90 chaperone/DNA topoisomerase II/histidine kinase"/>
    <property type="match status" value="1"/>
</dbReference>
<comment type="caution">
    <text evidence="4">The sequence shown here is derived from an EMBL/GenBank/DDBJ whole genome shotgun (WGS) entry which is preliminary data.</text>
</comment>